<evidence type="ECO:0000256" key="6">
    <source>
        <dbReference type="SAM" id="MobiDB-lite"/>
    </source>
</evidence>
<reference evidence="10" key="1">
    <citation type="journal article" date="2014" name="Science">
        <title>Ancient hybridizations among the ancestral genomes of bread wheat.</title>
        <authorList>
            <consortium name="International Wheat Genome Sequencing Consortium,"/>
            <person name="Marcussen T."/>
            <person name="Sandve S.R."/>
            <person name="Heier L."/>
            <person name="Spannagl M."/>
            <person name="Pfeifer M."/>
            <person name="Jakobsen K.S."/>
            <person name="Wulff B.B."/>
            <person name="Steuernagel B."/>
            <person name="Mayer K.F."/>
            <person name="Olsen O.A."/>
        </authorList>
    </citation>
    <scope>NUCLEOTIDE SEQUENCE [LARGE SCALE GENOMIC DNA]</scope>
    <source>
        <strain evidence="10">cv. AL8/78</strain>
    </source>
</reference>
<evidence type="ECO:0000256" key="7">
    <source>
        <dbReference type="SAM" id="Phobius"/>
    </source>
</evidence>
<feature type="transmembrane region" description="Helical" evidence="7">
    <location>
        <begin position="37"/>
        <end position="56"/>
    </location>
</feature>
<name>A0A453P978_AEGTS</name>
<reference evidence="10" key="2">
    <citation type="journal article" date="2017" name="Nat. Plants">
        <title>The Aegilops tauschii genome reveals multiple impacts of transposons.</title>
        <authorList>
            <person name="Zhao G."/>
            <person name="Zou C."/>
            <person name="Li K."/>
            <person name="Wang K."/>
            <person name="Li T."/>
            <person name="Gao L."/>
            <person name="Zhang X."/>
            <person name="Wang H."/>
            <person name="Yang Z."/>
            <person name="Liu X."/>
            <person name="Jiang W."/>
            <person name="Mao L."/>
            <person name="Kong X."/>
            <person name="Jiao Y."/>
            <person name="Jia J."/>
        </authorList>
    </citation>
    <scope>NUCLEOTIDE SEQUENCE [LARGE SCALE GENOMIC DNA]</scope>
    <source>
        <strain evidence="10">cv. AL8/78</strain>
    </source>
</reference>
<evidence type="ECO:0000256" key="2">
    <source>
        <dbReference type="ARBA" id="ARBA00022692"/>
    </source>
</evidence>
<feature type="domain" description="Amino acid transporter transmembrane" evidence="8">
    <location>
        <begin position="31"/>
        <end position="130"/>
    </location>
</feature>
<dbReference type="InterPro" id="IPR013057">
    <property type="entry name" value="AA_transpt_TM"/>
</dbReference>
<proteinExistence type="predicted"/>
<reference evidence="9" key="3">
    <citation type="journal article" date="2017" name="Nature">
        <title>Genome sequence of the progenitor of the wheat D genome Aegilops tauschii.</title>
        <authorList>
            <person name="Luo M.C."/>
            <person name="Gu Y.Q."/>
            <person name="Puiu D."/>
            <person name="Wang H."/>
            <person name="Twardziok S.O."/>
            <person name="Deal K.R."/>
            <person name="Huo N."/>
            <person name="Zhu T."/>
            <person name="Wang L."/>
            <person name="Wang Y."/>
            <person name="McGuire P.E."/>
            <person name="Liu S."/>
            <person name="Long H."/>
            <person name="Ramasamy R.K."/>
            <person name="Rodriguez J.C."/>
            <person name="Van S.L."/>
            <person name="Yuan L."/>
            <person name="Wang Z."/>
            <person name="Xia Z."/>
            <person name="Xiao L."/>
            <person name="Anderson O.D."/>
            <person name="Ouyang S."/>
            <person name="Liang Y."/>
            <person name="Zimin A.V."/>
            <person name="Pertea G."/>
            <person name="Qi P."/>
            <person name="Bennetzen J.L."/>
            <person name="Dai X."/>
            <person name="Dawson M.W."/>
            <person name="Muller H.G."/>
            <person name="Kugler K."/>
            <person name="Rivarola-Duarte L."/>
            <person name="Spannagl M."/>
            <person name="Mayer K.F.X."/>
            <person name="Lu F.H."/>
            <person name="Bevan M.W."/>
            <person name="Leroy P."/>
            <person name="Li P."/>
            <person name="You F.M."/>
            <person name="Sun Q."/>
            <person name="Liu Z."/>
            <person name="Lyons E."/>
            <person name="Wicker T."/>
            <person name="Salzberg S.L."/>
            <person name="Devos K.M."/>
            <person name="Dvorak J."/>
        </authorList>
    </citation>
    <scope>NUCLEOTIDE SEQUENCE [LARGE SCALE GENOMIC DNA]</scope>
    <source>
        <strain evidence="9">cv. AL8/78</strain>
    </source>
</reference>
<evidence type="ECO:0000256" key="5">
    <source>
        <dbReference type="ARBA" id="ARBA00023136"/>
    </source>
</evidence>
<feature type="region of interest" description="Disordered" evidence="6">
    <location>
        <begin position="129"/>
        <end position="192"/>
    </location>
</feature>
<reference evidence="9" key="4">
    <citation type="submission" date="2019-03" db="UniProtKB">
        <authorList>
            <consortium name="EnsemblPlants"/>
        </authorList>
    </citation>
    <scope>IDENTIFICATION</scope>
</reference>
<evidence type="ECO:0000313" key="10">
    <source>
        <dbReference type="Proteomes" id="UP000015105"/>
    </source>
</evidence>
<accession>A0A453P978</accession>
<dbReference type="PANTHER" id="PTHR22950">
    <property type="entry name" value="AMINO ACID TRANSPORTER"/>
    <property type="match status" value="1"/>
</dbReference>
<evidence type="ECO:0000256" key="3">
    <source>
        <dbReference type="ARBA" id="ARBA00022970"/>
    </source>
</evidence>
<evidence type="ECO:0000256" key="1">
    <source>
        <dbReference type="ARBA" id="ARBA00004141"/>
    </source>
</evidence>
<comment type="subcellular location">
    <subcellularLocation>
        <location evidence="1">Membrane</location>
        <topology evidence="1">Multi-pass membrane protein</topology>
    </subcellularLocation>
</comment>
<dbReference type="Pfam" id="PF01490">
    <property type="entry name" value="Aa_trans"/>
    <property type="match status" value="1"/>
</dbReference>
<keyword evidence="10" id="KW-1185">Reference proteome</keyword>
<feature type="compositionally biased region" description="Low complexity" evidence="6">
    <location>
        <begin position="237"/>
        <end position="248"/>
    </location>
</feature>
<sequence length="274" mass="28670">MGLGSDASSSSSRLDSAPLLPHHSAEGGHLSSQPKTFANVFIAVVGAGVLGLPYTFSRTGWAAGSILLLSVALLTFYCMMLLVACRRRLADDHPKMLSSFGDLGDAVFGAPGRLAVDTMLVLSQASFCVGSGSTPSRRSRSSRRSASSPTSSTSAPWGSLLARTCRLGSPRTHPSPRSAPPPRSSTARACPYTPSRASVWSCRWRRRPRTRRGSAPRSGCPWRSSLSCTGCSVSWGTSRSATPRATSSLPTSAAGGCRPPCSWGCASTSSSPCR</sequence>
<dbReference type="GO" id="GO:0015179">
    <property type="term" value="F:L-amino acid transmembrane transporter activity"/>
    <property type="evidence" value="ECO:0007669"/>
    <property type="project" value="TreeGrafter"/>
</dbReference>
<evidence type="ECO:0000313" key="9">
    <source>
        <dbReference type="EnsemblPlants" id="AET6Gv20656300.3"/>
    </source>
</evidence>
<dbReference type="Proteomes" id="UP000015105">
    <property type="component" value="Chromosome 6D"/>
</dbReference>
<feature type="compositionally biased region" description="Low complexity" evidence="6">
    <location>
        <begin position="144"/>
        <end position="159"/>
    </location>
</feature>
<dbReference type="EnsemblPlants" id="AET6Gv20656300.3">
    <property type="protein sequence ID" value="AET6Gv20656300.3"/>
    <property type="gene ID" value="AET6Gv20656300"/>
</dbReference>
<protein>
    <recommendedName>
        <fullName evidence="8">Amino acid transporter transmembrane domain-containing protein</fullName>
    </recommendedName>
</protein>
<dbReference type="PANTHER" id="PTHR22950:SF259">
    <property type="entry name" value="OS02G0670900 PROTEIN"/>
    <property type="match status" value="1"/>
</dbReference>
<keyword evidence="4 7" id="KW-1133">Transmembrane helix</keyword>
<keyword evidence="5 7" id="KW-0472">Membrane</keyword>
<feature type="transmembrane region" description="Helical" evidence="7">
    <location>
        <begin position="62"/>
        <end position="85"/>
    </location>
</feature>
<keyword evidence="3" id="KW-0029">Amino-acid transport</keyword>
<keyword evidence="3" id="KW-0813">Transport</keyword>
<organism evidence="9 10">
    <name type="scientific">Aegilops tauschii subsp. strangulata</name>
    <name type="common">Goatgrass</name>
    <dbReference type="NCBI Taxonomy" id="200361"/>
    <lineage>
        <taxon>Eukaryota</taxon>
        <taxon>Viridiplantae</taxon>
        <taxon>Streptophyta</taxon>
        <taxon>Embryophyta</taxon>
        <taxon>Tracheophyta</taxon>
        <taxon>Spermatophyta</taxon>
        <taxon>Magnoliopsida</taxon>
        <taxon>Liliopsida</taxon>
        <taxon>Poales</taxon>
        <taxon>Poaceae</taxon>
        <taxon>BOP clade</taxon>
        <taxon>Pooideae</taxon>
        <taxon>Triticodae</taxon>
        <taxon>Triticeae</taxon>
        <taxon>Triticinae</taxon>
        <taxon>Aegilops</taxon>
    </lineage>
</organism>
<dbReference type="AlphaFoldDB" id="A0A453P978"/>
<feature type="region of interest" description="Disordered" evidence="6">
    <location>
        <begin position="236"/>
        <end position="256"/>
    </location>
</feature>
<dbReference type="GO" id="GO:0005774">
    <property type="term" value="C:vacuolar membrane"/>
    <property type="evidence" value="ECO:0007669"/>
    <property type="project" value="TreeGrafter"/>
</dbReference>
<dbReference type="Gramene" id="AET6Gv20656300.3">
    <property type="protein sequence ID" value="AET6Gv20656300.3"/>
    <property type="gene ID" value="AET6Gv20656300"/>
</dbReference>
<evidence type="ECO:0000256" key="4">
    <source>
        <dbReference type="ARBA" id="ARBA00022989"/>
    </source>
</evidence>
<reference evidence="9" key="5">
    <citation type="journal article" date="2021" name="G3 (Bethesda)">
        <title>Aegilops tauschii genome assembly Aet v5.0 features greater sequence contiguity and improved annotation.</title>
        <authorList>
            <person name="Wang L."/>
            <person name="Zhu T."/>
            <person name="Rodriguez J.C."/>
            <person name="Deal K.R."/>
            <person name="Dubcovsky J."/>
            <person name="McGuire P.E."/>
            <person name="Lux T."/>
            <person name="Spannagl M."/>
            <person name="Mayer K.F.X."/>
            <person name="Baldrich P."/>
            <person name="Meyers B.C."/>
            <person name="Huo N."/>
            <person name="Gu Y.Q."/>
            <person name="Zhou H."/>
            <person name="Devos K.M."/>
            <person name="Bennetzen J.L."/>
            <person name="Unver T."/>
            <person name="Budak H."/>
            <person name="Gulick P.J."/>
            <person name="Galiba G."/>
            <person name="Kalapos B."/>
            <person name="Nelson D.R."/>
            <person name="Li P."/>
            <person name="You F.M."/>
            <person name="Luo M.C."/>
            <person name="Dvorak J."/>
        </authorList>
    </citation>
    <scope>NUCLEOTIDE SEQUENCE [LARGE SCALE GENOMIC DNA]</scope>
    <source>
        <strain evidence="9">cv. AL8/78</strain>
    </source>
</reference>
<keyword evidence="2 7" id="KW-0812">Transmembrane</keyword>
<evidence type="ECO:0000259" key="8">
    <source>
        <dbReference type="Pfam" id="PF01490"/>
    </source>
</evidence>